<proteinExistence type="predicted"/>
<feature type="domain" description="RNA polymerase sigma factor 70 region 4 type 2" evidence="2">
    <location>
        <begin position="8"/>
        <end position="53"/>
    </location>
</feature>
<name>A0ABR8IN28_APHFL</name>
<keyword evidence="4" id="KW-1185">Reference proteome</keyword>
<dbReference type="InterPro" id="IPR013249">
    <property type="entry name" value="RNA_pol_sigma70_r4_t2"/>
</dbReference>
<gene>
    <name evidence="3" type="ORF">H6G43_01845</name>
</gene>
<feature type="region of interest" description="Disordered" evidence="1">
    <location>
        <begin position="75"/>
        <end position="100"/>
    </location>
</feature>
<dbReference type="Proteomes" id="UP000660270">
    <property type="component" value="Unassembled WGS sequence"/>
</dbReference>
<dbReference type="CDD" id="cd06171">
    <property type="entry name" value="Sigma70_r4"/>
    <property type="match status" value="1"/>
</dbReference>
<dbReference type="Gene3D" id="1.10.10.10">
    <property type="entry name" value="Winged helix-like DNA-binding domain superfamily/Winged helix DNA-binding domain"/>
    <property type="match status" value="1"/>
</dbReference>
<comment type="caution">
    <text evidence="3">The sequence shown here is derived from an EMBL/GenBank/DDBJ whole genome shotgun (WGS) entry which is preliminary data.</text>
</comment>
<reference evidence="3 4" key="1">
    <citation type="journal article" date="2020" name="ISME J.">
        <title>Comparative genomics reveals insights into cyanobacterial evolution and habitat adaptation.</title>
        <authorList>
            <person name="Chen M.Y."/>
            <person name="Teng W.K."/>
            <person name="Zhao L."/>
            <person name="Hu C.X."/>
            <person name="Zhou Y.K."/>
            <person name="Han B.P."/>
            <person name="Song L.R."/>
            <person name="Shu W.S."/>
        </authorList>
    </citation>
    <scope>NUCLEOTIDE SEQUENCE [LARGE SCALE GENOMIC DNA]</scope>
    <source>
        <strain evidence="3 4">FACHB-1249</strain>
    </source>
</reference>
<dbReference type="SUPFAM" id="SSF88659">
    <property type="entry name" value="Sigma3 and sigma4 domains of RNA polymerase sigma factors"/>
    <property type="match status" value="1"/>
</dbReference>
<dbReference type="Pfam" id="PF08281">
    <property type="entry name" value="Sigma70_r4_2"/>
    <property type="match status" value="1"/>
</dbReference>
<organism evidence="3 4">
    <name type="scientific">Aphanizomenon flos-aquae FACHB-1249</name>
    <dbReference type="NCBI Taxonomy" id="2692889"/>
    <lineage>
        <taxon>Bacteria</taxon>
        <taxon>Bacillati</taxon>
        <taxon>Cyanobacteriota</taxon>
        <taxon>Cyanophyceae</taxon>
        <taxon>Nostocales</taxon>
        <taxon>Aphanizomenonaceae</taxon>
        <taxon>Aphanizomenon</taxon>
    </lineage>
</organism>
<accession>A0ABR8IN28</accession>
<dbReference type="InterPro" id="IPR013324">
    <property type="entry name" value="RNA_pol_sigma_r3/r4-like"/>
</dbReference>
<protein>
    <recommendedName>
        <fullName evidence="2">RNA polymerase sigma factor 70 region 4 type 2 domain-containing protein</fullName>
    </recommendedName>
</protein>
<evidence type="ECO:0000313" key="4">
    <source>
        <dbReference type="Proteomes" id="UP000660270"/>
    </source>
</evidence>
<dbReference type="InterPro" id="IPR036388">
    <property type="entry name" value="WH-like_DNA-bd_sf"/>
</dbReference>
<evidence type="ECO:0000313" key="3">
    <source>
        <dbReference type="EMBL" id="MBD2684004.1"/>
    </source>
</evidence>
<dbReference type="RefSeq" id="WP_190650955.1">
    <property type="nucleotide sequence ID" value="NZ_JACJTM010000002.1"/>
</dbReference>
<evidence type="ECO:0000256" key="1">
    <source>
        <dbReference type="SAM" id="MobiDB-lite"/>
    </source>
</evidence>
<sequence length="231" mass="27242">MENFFEVVIDELPSRPRETFILYWKEEFSYQEIGEKLNVSYDNVRKRISQARAILKQRYHQDFIREEDRYSSDLDECESQAFSQSPKRRRKSQNTNQTEISTGEILALSDELQTETMVNHKEPEQAVTTSQFMVVDLQSDWEIEEVRKTPDINEEYLPKDILKKFGLLCNQKLSLQDFLVFLAIVNNKLFNFVGCLNFKVRQDTQTTRFKGIFVSLLNLQTLWQVWADSGG</sequence>
<evidence type="ECO:0000259" key="2">
    <source>
        <dbReference type="Pfam" id="PF08281"/>
    </source>
</evidence>
<dbReference type="EMBL" id="JACJTM010000002">
    <property type="protein sequence ID" value="MBD2684004.1"/>
    <property type="molecule type" value="Genomic_DNA"/>
</dbReference>